<dbReference type="AlphaFoldDB" id="A0A2T0JEI8"/>
<keyword evidence="2" id="KW-1185">Reference proteome</keyword>
<dbReference type="EMBL" id="PVMZ01000044">
    <property type="protein sequence ID" value="PRX05980.1"/>
    <property type="molecule type" value="Genomic_DNA"/>
</dbReference>
<dbReference type="Proteomes" id="UP000239415">
    <property type="component" value="Unassembled WGS sequence"/>
</dbReference>
<reference evidence="1 2" key="1">
    <citation type="submission" date="2018-03" db="EMBL/GenBank/DDBJ databases">
        <title>Genomic Encyclopedia of Archaeal and Bacterial Type Strains, Phase II (KMG-II): from individual species to whole genera.</title>
        <authorList>
            <person name="Goeker M."/>
        </authorList>
    </citation>
    <scope>NUCLEOTIDE SEQUENCE [LARGE SCALE GENOMIC DNA]</scope>
    <source>
        <strain evidence="1 2">DSM 43146</strain>
    </source>
</reference>
<accession>A0A2T0JEI8</accession>
<proteinExistence type="predicted"/>
<evidence type="ECO:0000313" key="2">
    <source>
        <dbReference type="Proteomes" id="UP000239415"/>
    </source>
</evidence>
<sequence>MDATTLHVTARRYLMRRDADLRAEYERLPGGGRQADGYTYTTEAKRTFPRYNVVAAILVEVERLDPDRLPGVEDLGRALLTAAQVANSVFTEPPHGEIQAQAMADERRLFAANVQRWRKQSTFRADPLPYRRVLTPQQGSTWRAALQRRWDVQDGLWHPMLGGPIPLDVLVLDEGSMWEDEGVDHVRQVLRGLGRSRVVELREYGPDYLLDVMTLAPRYTGPEGLWTDEHHDWIAYASHEGTVAFGGVLAANLLRTWPGADSRRWRFTT</sequence>
<name>A0A2T0JEI8_9ACTN</name>
<organism evidence="1 2">
    <name type="scientific">Actinoplanes italicus</name>
    <dbReference type="NCBI Taxonomy" id="113567"/>
    <lineage>
        <taxon>Bacteria</taxon>
        <taxon>Bacillati</taxon>
        <taxon>Actinomycetota</taxon>
        <taxon>Actinomycetes</taxon>
        <taxon>Micromonosporales</taxon>
        <taxon>Micromonosporaceae</taxon>
        <taxon>Actinoplanes</taxon>
    </lineage>
</organism>
<gene>
    <name evidence="1" type="ORF">CLV67_1444</name>
</gene>
<evidence type="ECO:0000313" key="1">
    <source>
        <dbReference type="EMBL" id="PRX05980.1"/>
    </source>
</evidence>
<dbReference type="OrthoDB" id="3395557at2"/>
<comment type="caution">
    <text evidence="1">The sequence shown here is derived from an EMBL/GenBank/DDBJ whole genome shotgun (WGS) entry which is preliminary data.</text>
</comment>
<protein>
    <submittedName>
        <fullName evidence="1">Uncharacterized protein</fullName>
    </submittedName>
</protein>
<dbReference type="RefSeq" id="WP_146169646.1">
    <property type="nucleotide sequence ID" value="NZ_BOMO01000187.1"/>
</dbReference>